<dbReference type="Proteomes" id="UP000269396">
    <property type="component" value="Unassembled WGS sequence"/>
</dbReference>
<feature type="chain" id="PRO_5018196749" description="G_PROTEIN_RECEP_F1_2 domain-containing protein" evidence="1">
    <location>
        <begin position="19"/>
        <end position="41"/>
    </location>
</feature>
<gene>
    <name evidence="2" type="ORF">SMTD_LOCUS21127</name>
</gene>
<dbReference type="AlphaFoldDB" id="A0A3P8KR73"/>
<feature type="signal peptide" evidence="1">
    <location>
        <begin position="1"/>
        <end position="18"/>
    </location>
</feature>
<dbReference type="EMBL" id="UZAL01046375">
    <property type="protein sequence ID" value="VDP84183.1"/>
    <property type="molecule type" value="Genomic_DNA"/>
</dbReference>
<protein>
    <recommendedName>
        <fullName evidence="4">G_PROTEIN_RECEP_F1_2 domain-containing protein</fullName>
    </recommendedName>
</protein>
<accession>A0A3P8KR73</accession>
<keyword evidence="3" id="KW-1185">Reference proteome</keyword>
<keyword evidence="1" id="KW-0732">Signal</keyword>
<evidence type="ECO:0000256" key="1">
    <source>
        <dbReference type="SAM" id="SignalP"/>
    </source>
</evidence>
<sequence>MSLSIIFICAMTCSPCAILSSANALIFRLSIVNVNNSSEKA</sequence>
<evidence type="ECO:0000313" key="3">
    <source>
        <dbReference type="Proteomes" id="UP000269396"/>
    </source>
</evidence>
<reference evidence="2 3" key="1">
    <citation type="submission" date="2018-11" db="EMBL/GenBank/DDBJ databases">
        <authorList>
            <consortium name="Pathogen Informatics"/>
        </authorList>
    </citation>
    <scope>NUCLEOTIDE SEQUENCE [LARGE SCALE GENOMIC DNA]</scope>
    <source>
        <strain>Denwood</strain>
        <strain evidence="3">Zambia</strain>
    </source>
</reference>
<evidence type="ECO:0008006" key="4">
    <source>
        <dbReference type="Google" id="ProtNLM"/>
    </source>
</evidence>
<organism evidence="2 3">
    <name type="scientific">Schistosoma mattheei</name>
    <dbReference type="NCBI Taxonomy" id="31246"/>
    <lineage>
        <taxon>Eukaryota</taxon>
        <taxon>Metazoa</taxon>
        <taxon>Spiralia</taxon>
        <taxon>Lophotrochozoa</taxon>
        <taxon>Platyhelminthes</taxon>
        <taxon>Trematoda</taxon>
        <taxon>Digenea</taxon>
        <taxon>Strigeidida</taxon>
        <taxon>Schistosomatoidea</taxon>
        <taxon>Schistosomatidae</taxon>
        <taxon>Schistosoma</taxon>
    </lineage>
</organism>
<evidence type="ECO:0000313" key="2">
    <source>
        <dbReference type="EMBL" id="VDP84183.1"/>
    </source>
</evidence>
<proteinExistence type="predicted"/>
<name>A0A3P8KR73_9TREM</name>